<sequence>MNEIQRLKQQLDMVLKSETSRVEDFEGEQTELVALKEDMETTLSTVENLKPPFEVESVASQSELEQLRAALEATEAKLQEEHIQTTMKIQSTFEMAEHVKVDAGLRELELESTLQKTKAEVLELKAHLSIATELLGISQINKELKDEMDEAKASQFESEMRLIKATTDVTELKANILDKESTSATKA</sequence>
<evidence type="ECO:0000313" key="4">
    <source>
        <dbReference type="EMBL" id="KAH0468445.1"/>
    </source>
</evidence>
<comment type="similarity">
    <text evidence="1">Belongs to the ICR family.</text>
</comment>
<dbReference type="Proteomes" id="UP000775213">
    <property type="component" value="Unassembled WGS sequence"/>
</dbReference>
<dbReference type="InterPro" id="IPR029688">
    <property type="entry name" value="ICR"/>
</dbReference>
<dbReference type="PANTHER" id="PTHR34224:SF4">
    <property type="entry name" value="INTERACTOR OF CONSTITUTIVE ACTIVE ROPS 2, CHLOROPLASTIC"/>
    <property type="match status" value="1"/>
</dbReference>
<name>A0AAV7HJU3_DENCH</name>
<keyword evidence="5" id="KW-1185">Reference proteome</keyword>
<evidence type="ECO:0000256" key="3">
    <source>
        <dbReference type="SAM" id="Coils"/>
    </source>
</evidence>
<accession>A0AAV7HJU3</accession>
<comment type="caution">
    <text evidence="4">The sequence shown here is derived from an EMBL/GenBank/DDBJ whole genome shotgun (WGS) entry which is preliminary data.</text>
</comment>
<evidence type="ECO:0000256" key="2">
    <source>
        <dbReference type="ARBA" id="ARBA00023054"/>
    </source>
</evidence>
<gene>
    <name evidence="4" type="ORF">IEQ34_003478</name>
</gene>
<evidence type="ECO:0000313" key="5">
    <source>
        <dbReference type="Proteomes" id="UP000775213"/>
    </source>
</evidence>
<dbReference type="AlphaFoldDB" id="A0AAV7HJU3"/>
<keyword evidence="2 3" id="KW-0175">Coiled coil</keyword>
<proteinExistence type="inferred from homology"/>
<reference evidence="4 5" key="1">
    <citation type="journal article" date="2021" name="Hortic Res">
        <title>Chromosome-scale assembly of the Dendrobium chrysotoxum genome enhances the understanding of orchid evolution.</title>
        <authorList>
            <person name="Zhang Y."/>
            <person name="Zhang G.Q."/>
            <person name="Zhang D."/>
            <person name="Liu X.D."/>
            <person name="Xu X.Y."/>
            <person name="Sun W.H."/>
            <person name="Yu X."/>
            <person name="Zhu X."/>
            <person name="Wang Z.W."/>
            <person name="Zhao X."/>
            <person name="Zhong W.Y."/>
            <person name="Chen H."/>
            <person name="Yin W.L."/>
            <person name="Huang T."/>
            <person name="Niu S.C."/>
            <person name="Liu Z.J."/>
        </authorList>
    </citation>
    <scope>NUCLEOTIDE SEQUENCE [LARGE SCALE GENOMIC DNA]</scope>
    <source>
        <strain evidence="4">Lindl</strain>
    </source>
</reference>
<dbReference type="EMBL" id="JAGFBR010000004">
    <property type="protein sequence ID" value="KAH0468445.1"/>
    <property type="molecule type" value="Genomic_DNA"/>
</dbReference>
<protein>
    <submittedName>
        <fullName evidence="4">Uncharacterized protein</fullName>
    </submittedName>
</protein>
<evidence type="ECO:0000256" key="1">
    <source>
        <dbReference type="ARBA" id="ARBA00009778"/>
    </source>
</evidence>
<dbReference type="PANTHER" id="PTHR34224">
    <property type="entry name" value="INTERACTOR OF CONSTITUTIVE ACTIVE ROPS 2, CHLOROPLASTIC-RELATED"/>
    <property type="match status" value="1"/>
</dbReference>
<organism evidence="4 5">
    <name type="scientific">Dendrobium chrysotoxum</name>
    <name type="common">Orchid</name>
    <dbReference type="NCBI Taxonomy" id="161865"/>
    <lineage>
        <taxon>Eukaryota</taxon>
        <taxon>Viridiplantae</taxon>
        <taxon>Streptophyta</taxon>
        <taxon>Embryophyta</taxon>
        <taxon>Tracheophyta</taxon>
        <taxon>Spermatophyta</taxon>
        <taxon>Magnoliopsida</taxon>
        <taxon>Liliopsida</taxon>
        <taxon>Asparagales</taxon>
        <taxon>Orchidaceae</taxon>
        <taxon>Epidendroideae</taxon>
        <taxon>Malaxideae</taxon>
        <taxon>Dendrobiinae</taxon>
        <taxon>Dendrobium</taxon>
    </lineage>
</organism>
<feature type="coiled-coil region" evidence="3">
    <location>
        <begin position="57"/>
        <end position="84"/>
    </location>
</feature>